<name>A0AAD8NLU6_TARER</name>
<gene>
    <name evidence="1" type="ORF">QVD17_35266</name>
</gene>
<organism evidence="1 2">
    <name type="scientific">Tagetes erecta</name>
    <name type="common">African marigold</name>
    <dbReference type="NCBI Taxonomy" id="13708"/>
    <lineage>
        <taxon>Eukaryota</taxon>
        <taxon>Viridiplantae</taxon>
        <taxon>Streptophyta</taxon>
        <taxon>Embryophyta</taxon>
        <taxon>Tracheophyta</taxon>
        <taxon>Spermatophyta</taxon>
        <taxon>Magnoliopsida</taxon>
        <taxon>eudicotyledons</taxon>
        <taxon>Gunneridae</taxon>
        <taxon>Pentapetalae</taxon>
        <taxon>asterids</taxon>
        <taxon>campanulids</taxon>
        <taxon>Asterales</taxon>
        <taxon>Asteraceae</taxon>
        <taxon>Asteroideae</taxon>
        <taxon>Heliantheae alliance</taxon>
        <taxon>Tageteae</taxon>
        <taxon>Tagetes</taxon>
    </lineage>
</organism>
<protein>
    <recommendedName>
        <fullName evidence="3">DUF4219 domain-containing protein</fullName>
    </recommendedName>
</protein>
<dbReference type="AlphaFoldDB" id="A0AAD8NLU6"/>
<accession>A0AAD8NLU6</accession>
<sequence length="237" mass="27584">MPLRRTITSWAYDASRQMIKISRALWNRATFTIREDDLTISDEYDLLTLLSSEDIEELAQLPMDNPTNDEMGKLVESTLKSHVQSHITHLTPSLNSKQLARINRVRRFVSRSKLFDSKVVRMSIESGEDIRWLKGFGVWEEHKFKFSGKNHNEVLKKSQLKYPNPWKQLFVNNNCSNGERITILVKHSSIVNSNTRSKPRVPKAIHYPMLNSVNYVVWAMRMEVVLMVHEAWEGVDT</sequence>
<evidence type="ECO:0008006" key="3">
    <source>
        <dbReference type="Google" id="ProtNLM"/>
    </source>
</evidence>
<evidence type="ECO:0000313" key="2">
    <source>
        <dbReference type="Proteomes" id="UP001229421"/>
    </source>
</evidence>
<comment type="caution">
    <text evidence="1">The sequence shown here is derived from an EMBL/GenBank/DDBJ whole genome shotgun (WGS) entry which is preliminary data.</text>
</comment>
<reference evidence="1" key="1">
    <citation type="journal article" date="2023" name="bioRxiv">
        <title>Improved chromosome-level genome assembly for marigold (Tagetes erecta).</title>
        <authorList>
            <person name="Jiang F."/>
            <person name="Yuan L."/>
            <person name="Wang S."/>
            <person name="Wang H."/>
            <person name="Xu D."/>
            <person name="Wang A."/>
            <person name="Fan W."/>
        </authorList>
    </citation>
    <scope>NUCLEOTIDE SEQUENCE</scope>
    <source>
        <strain evidence="1">WSJ</strain>
        <tissue evidence="1">Leaf</tissue>
    </source>
</reference>
<dbReference type="Proteomes" id="UP001229421">
    <property type="component" value="Unassembled WGS sequence"/>
</dbReference>
<dbReference type="EMBL" id="JAUHHV010000009">
    <property type="protein sequence ID" value="KAK1413492.1"/>
    <property type="molecule type" value="Genomic_DNA"/>
</dbReference>
<proteinExistence type="predicted"/>
<evidence type="ECO:0000313" key="1">
    <source>
        <dbReference type="EMBL" id="KAK1413492.1"/>
    </source>
</evidence>
<keyword evidence="2" id="KW-1185">Reference proteome</keyword>